<dbReference type="EMBL" id="JADWVN010000021">
    <property type="protein sequence ID" value="MBL7527152.1"/>
    <property type="molecule type" value="Genomic_DNA"/>
</dbReference>
<gene>
    <name evidence="1" type="ORF">I5282_11280</name>
</gene>
<dbReference type="Proteomes" id="UP000809910">
    <property type="component" value="Unassembled WGS sequence"/>
</dbReference>
<proteinExistence type="predicted"/>
<dbReference type="RefSeq" id="WP_203108040.1">
    <property type="nucleotide sequence ID" value="NZ_JADOBG010000003.1"/>
</dbReference>
<organism evidence="1 2">
    <name type="scientific">Legionella bononiensis</name>
    <dbReference type="NCBI Taxonomy" id="2793102"/>
    <lineage>
        <taxon>Bacteria</taxon>
        <taxon>Pseudomonadati</taxon>
        <taxon>Pseudomonadota</taxon>
        <taxon>Gammaproteobacteria</taxon>
        <taxon>Legionellales</taxon>
        <taxon>Legionellaceae</taxon>
        <taxon>Legionella</taxon>
    </lineage>
</organism>
<accession>A0ABS1WCR0</accession>
<dbReference type="InterPro" id="IPR029063">
    <property type="entry name" value="SAM-dependent_MTases_sf"/>
</dbReference>
<keyword evidence="2" id="KW-1185">Reference proteome</keyword>
<dbReference type="Gene3D" id="3.40.50.150">
    <property type="entry name" value="Vaccinia Virus protein VP39"/>
    <property type="match status" value="1"/>
</dbReference>
<reference evidence="1 2" key="1">
    <citation type="submission" date="2020-12" db="EMBL/GenBank/DDBJ databases">
        <title>WGS of Legionella: environmental sample.</title>
        <authorList>
            <person name="Cristino S."/>
            <person name="Girolamini L."/>
            <person name="Salaris S."/>
            <person name="Pascale M.R."/>
            <person name="Mazzotta M."/>
            <person name="Orsini M."/>
            <person name="Grottola A."/>
        </authorList>
    </citation>
    <scope>NUCLEOTIDE SEQUENCE [LARGE SCALE GENOMIC DNA]</scope>
    <source>
        <strain evidence="1 2">30cs62</strain>
    </source>
</reference>
<dbReference type="SUPFAM" id="SSF53335">
    <property type="entry name" value="S-adenosyl-L-methionine-dependent methyltransferases"/>
    <property type="match status" value="1"/>
</dbReference>
<protein>
    <recommendedName>
        <fullName evidence="3">Site-specific DNA-methyltransferase (cytosine-N(4)-specific)</fullName>
    </recommendedName>
</protein>
<evidence type="ECO:0000313" key="2">
    <source>
        <dbReference type="Proteomes" id="UP000809910"/>
    </source>
</evidence>
<name>A0ABS1WCR0_9GAMM</name>
<sequence length="563" mass="64954">MSKSLLTKAKKIVDILERERNHSFDPEKRIKFDEIPTYHYFMGKNKKDKDVYIPDEDELRSEHELQELLGSVLFADEDRIVQGDTFVSSDYFKEKLTQAHHYVSTKYASQTQEFRKHKLDAIEFLLCQIISLRVLKEIRYQNLPFPYEPITEEMADKEFKDLIDKVANHPSTMAFTTNIPKTYLGWSVSDRVMQYQRYEVTNSTFKNKDGSYRTPVSSWYADTLSSVINGFLRQIAMTNRNREYDYHFENRNMALTGHVVRTKLTRKFGAQQHKPFHIPCLINFLQTSYKDSFAIESYLDLCAGWGDRLVGALASSSLGLKRYVATDPNTTIHAGYQEITTRYKPAGFEVIIHQKPMEECDSTELCPDGKPNQLMYTSPPYFGLEKYQGANQSYLRYNTYNVWKEQFLYVLVQQAIKGLIPGGYLAIEMGRDKDINIPEDLYSYLCKCKFITVLHKFHPKNHDNSCTYLARFTGDNSLEKTVLSVDGPKADDNVNSAVNQNSEPVEQNKVVVASNSYLPFKKRKGNLLFFNQEAKQHVSPSVKKPVLENSSGADANHSFFAMQ</sequence>
<evidence type="ECO:0000313" key="1">
    <source>
        <dbReference type="EMBL" id="MBL7527152.1"/>
    </source>
</evidence>
<comment type="caution">
    <text evidence="1">The sequence shown here is derived from an EMBL/GenBank/DDBJ whole genome shotgun (WGS) entry which is preliminary data.</text>
</comment>
<evidence type="ECO:0008006" key="3">
    <source>
        <dbReference type="Google" id="ProtNLM"/>
    </source>
</evidence>